<keyword evidence="2 3" id="KW-0694">RNA-binding</keyword>
<evidence type="ECO:0000313" key="5">
    <source>
        <dbReference type="Proteomes" id="UP000231152"/>
    </source>
</evidence>
<evidence type="ECO:0000256" key="2">
    <source>
        <dbReference type="ARBA" id="ARBA00022884"/>
    </source>
</evidence>
<dbReference type="PANTHER" id="PTHR30308">
    <property type="entry name" value="TMRNA-BINDING COMPONENT OF TRANS-TRANSLATION TAGGING COMPLEX"/>
    <property type="match status" value="1"/>
</dbReference>
<accession>A0A2M8LFE9</accession>
<keyword evidence="1 3" id="KW-0963">Cytoplasm</keyword>
<dbReference type="GO" id="GO:0070929">
    <property type="term" value="P:trans-translation"/>
    <property type="evidence" value="ECO:0007669"/>
    <property type="project" value="UniProtKB-UniRule"/>
</dbReference>
<comment type="caution">
    <text evidence="4">The sequence shown here is derived from an EMBL/GenBank/DDBJ whole genome shotgun (WGS) entry which is preliminary data.</text>
</comment>
<organism evidence="4 5">
    <name type="scientific">Candidatus Uhrbacteria bacterium CG10_big_fil_rev_8_21_14_0_10_48_11</name>
    <dbReference type="NCBI Taxonomy" id="1975037"/>
    <lineage>
        <taxon>Bacteria</taxon>
        <taxon>Candidatus Uhriibacteriota</taxon>
    </lineage>
</organism>
<dbReference type="Proteomes" id="UP000231152">
    <property type="component" value="Unassembled WGS sequence"/>
</dbReference>
<dbReference type="NCBIfam" id="NF003843">
    <property type="entry name" value="PRK05422.1"/>
    <property type="match status" value="1"/>
</dbReference>
<dbReference type="EMBL" id="PFET01000005">
    <property type="protein sequence ID" value="PJE76173.1"/>
    <property type="molecule type" value="Genomic_DNA"/>
</dbReference>
<dbReference type="GO" id="GO:0005829">
    <property type="term" value="C:cytosol"/>
    <property type="evidence" value="ECO:0007669"/>
    <property type="project" value="TreeGrafter"/>
</dbReference>
<dbReference type="Pfam" id="PF01668">
    <property type="entry name" value="SmpB"/>
    <property type="match status" value="1"/>
</dbReference>
<dbReference type="GO" id="GO:0003723">
    <property type="term" value="F:RNA binding"/>
    <property type="evidence" value="ECO:0007669"/>
    <property type="project" value="UniProtKB-UniRule"/>
</dbReference>
<protein>
    <recommendedName>
        <fullName evidence="3">SsrA-binding protein</fullName>
    </recommendedName>
    <alternativeName>
        <fullName evidence="3">Small protein B</fullName>
    </alternativeName>
</protein>
<dbReference type="AlphaFoldDB" id="A0A2M8LFE9"/>
<name>A0A2M8LFE9_9BACT</name>
<dbReference type="Gene3D" id="2.40.280.10">
    <property type="match status" value="1"/>
</dbReference>
<comment type="similarity">
    <text evidence="3">Belongs to the SmpB family.</text>
</comment>
<dbReference type="CDD" id="cd09294">
    <property type="entry name" value="SmpB"/>
    <property type="match status" value="1"/>
</dbReference>
<evidence type="ECO:0000256" key="3">
    <source>
        <dbReference type="HAMAP-Rule" id="MF_00023"/>
    </source>
</evidence>
<dbReference type="SUPFAM" id="SSF74982">
    <property type="entry name" value="Small protein B (SmpB)"/>
    <property type="match status" value="1"/>
</dbReference>
<comment type="function">
    <text evidence="3">Required for rescue of stalled ribosomes mediated by trans-translation. Binds to transfer-messenger RNA (tmRNA), required for stable association of tmRNA with ribosomes. tmRNA and SmpB together mimic tRNA shape, replacing the anticodon stem-loop with SmpB. tmRNA is encoded by the ssrA gene; the 2 termini fold to resemble tRNA(Ala) and it encodes a 'tag peptide', a short internal open reading frame. During trans-translation Ala-aminoacylated tmRNA acts like a tRNA, entering the A-site of stalled ribosomes, displacing the stalled mRNA. The ribosome then switches to translate the ORF on the tmRNA; the nascent peptide is terminated with the 'tag peptide' encoded by the tmRNA and targeted for degradation. The ribosome is freed to recommence translation, which seems to be the essential function of trans-translation.</text>
</comment>
<dbReference type="HAMAP" id="MF_00023">
    <property type="entry name" value="SmpB"/>
    <property type="match status" value="1"/>
</dbReference>
<reference evidence="4 5" key="1">
    <citation type="submission" date="2017-09" db="EMBL/GenBank/DDBJ databases">
        <title>Depth-based differentiation of microbial function through sediment-hosted aquifers and enrichment of novel symbionts in the deep terrestrial subsurface.</title>
        <authorList>
            <person name="Probst A.J."/>
            <person name="Ladd B."/>
            <person name="Jarett J.K."/>
            <person name="Geller-Mcgrath D.E."/>
            <person name="Sieber C.M."/>
            <person name="Emerson J.B."/>
            <person name="Anantharaman K."/>
            <person name="Thomas B.C."/>
            <person name="Malmstrom R."/>
            <person name="Stieglmeier M."/>
            <person name="Klingl A."/>
            <person name="Woyke T."/>
            <person name="Ryan C.M."/>
            <person name="Banfield J.F."/>
        </authorList>
    </citation>
    <scope>NUCLEOTIDE SEQUENCE [LARGE SCALE GENOMIC DNA]</scope>
    <source>
        <strain evidence="4">CG10_big_fil_rev_8_21_14_0_10_48_11</strain>
    </source>
</reference>
<dbReference type="InterPro" id="IPR020081">
    <property type="entry name" value="SsrA-bd_prot_CS"/>
</dbReference>
<proteinExistence type="inferred from homology"/>
<comment type="subcellular location">
    <subcellularLocation>
        <location evidence="3">Cytoplasm</location>
    </subcellularLocation>
    <text evidence="3">The tmRNA-SmpB complex associates with stalled 70S ribosomes.</text>
</comment>
<dbReference type="PROSITE" id="PS01317">
    <property type="entry name" value="SSRP"/>
    <property type="match status" value="1"/>
</dbReference>
<sequence>MATPKRKTIENRQARHRYAILETWEAGIALSGSEVKSIKTGQGDLKGAYVRVRAGTAPTRRRQLVAELLNMYIPPYLKAGPQPNYEPRRTRRLLLHRREMGKLLGLLETKGLTLVPLSVYTRNHLIKVTIGLGKGKTAVDKRETIKQRDIDRNVRQRMLRSVR</sequence>
<gene>
    <name evidence="3" type="primary">smpB</name>
    <name evidence="4" type="ORF">COV04_01425</name>
</gene>
<dbReference type="NCBIfam" id="TIGR00086">
    <property type="entry name" value="smpB"/>
    <property type="match status" value="1"/>
</dbReference>
<evidence type="ECO:0000313" key="4">
    <source>
        <dbReference type="EMBL" id="PJE76173.1"/>
    </source>
</evidence>
<evidence type="ECO:0000256" key="1">
    <source>
        <dbReference type="ARBA" id="ARBA00022490"/>
    </source>
</evidence>
<dbReference type="InterPro" id="IPR023620">
    <property type="entry name" value="SmpB"/>
</dbReference>
<dbReference type="PANTHER" id="PTHR30308:SF2">
    <property type="entry name" value="SSRA-BINDING PROTEIN"/>
    <property type="match status" value="1"/>
</dbReference>
<dbReference type="GO" id="GO:0070930">
    <property type="term" value="P:trans-translation-dependent protein tagging"/>
    <property type="evidence" value="ECO:0007669"/>
    <property type="project" value="TreeGrafter"/>
</dbReference>
<dbReference type="InterPro" id="IPR000037">
    <property type="entry name" value="SsrA-bd_prot"/>
</dbReference>